<evidence type="ECO:0000313" key="6">
    <source>
        <dbReference type="Proteomes" id="UP000239237"/>
    </source>
</evidence>
<comment type="similarity">
    <text evidence="1">Belongs to the CutC family.</text>
</comment>
<dbReference type="Gene3D" id="3.20.20.380">
    <property type="entry name" value="Copper homeostasis (CutC) domain"/>
    <property type="match status" value="1"/>
</dbReference>
<sequence length="210" mass="22606">MIKIKEAAVDSVQGAREMISRGANRIELNSRLDLGGITPDTKKIIDTLAIANELPVVIMVRPRGGDFEYSSSEIEQMLDTMQIIADVGGEIVTFGAVSADDLDFNSMSILIGCAHKLHLQVVMHMAFDQIANHKQQNAMNWLSDHGVKRILTHGGPLSVPIIQSLPHLQTLVNSSPANLTILPGGGVTKMNAESIANILGVNEVHGTQIV</sequence>
<reference evidence="3 6" key="2">
    <citation type="submission" date="2018-02" db="EMBL/GenBank/DDBJ databases">
        <authorList>
            <person name="Rodrigo-Torres L."/>
            <person name="Arahal R. D."/>
            <person name="Lucena T."/>
        </authorList>
    </citation>
    <scope>NUCLEOTIDE SEQUENCE [LARGE SCALE GENOMIC DNA]</scope>
    <source>
        <strain evidence="3 6">CECT 8486</strain>
    </source>
</reference>
<evidence type="ECO:0000313" key="4">
    <source>
        <dbReference type="EMBL" id="SPE06380.1"/>
    </source>
</evidence>
<dbReference type="PANTHER" id="PTHR12598">
    <property type="entry name" value="COPPER HOMEOSTASIS PROTEIN CUTC"/>
    <property type="match status" value="1"/>
</dbReference>
<reference evidence="4 5" key="1">
    <citation type="submission" date="2018-02" db="EMBL/GenBank/DDBJ databases">
        <authorList>
            <person name="Cohen D.B."/>
            <person name="Kent A.D."/>
        </authorList>
    </citation>
    <scope>NUCLEOTIDE SEQUENCE [LARGE SCALE GENOMIC DNA]</scope>
    <source>
        <strain evidence="4 5">CECT 9216</strain>
    </source>
</reference>
<dbReference type="RefSeq" id="WP_105299480.1">
    <property type="nucleotide sequence ID" value="NZ_JBDOAV010000003.1"/>
</dbReference>
<dbReference type="Proteomes" id="UP000237923">
    <property type="component" value="Unassembled WGS sequence"/>
</dbReference>
<evidence type="ECO:0000313" key="5">
    <source>
        <dbReference type="Proteomes" id="UP000237923"/>
    </source>
</evidence>
<dbReference type="Proteomes" id="UP000239237">
    <property type="component" value="Unassembled WGS sequence"/>
</dbReference>
<dbReference type="SUPFAM" id="SSF110395">
    <property type="entry name" value="CutC-like"/>
    <property type="match status" value="1"/>
</dbReference>
<accession>A0A2N9K7M9</accession>
<name>A0A2N9K7M9_9LACO</name>
<evidence type="ECO:0000256" key="1">
    <source>
        <dbReference type="ARBA" id="ARBA00007768"/>
    </source>
</evidence>
<dbReference type="EMBL" id="OKQU01000001">
    <property type="protein sequence ID" value="SPE06380.1"/>
    <property type="molecule type" value="Genomic_DNA"/>
</dbReference>
<dbReference type="Pfam" id="PF03932">
    <property type="entry name" value="CutC"/>
    <property type="match status" value="1"/>
</dbReference>
<evidence type="ECO:0000256" key="2">
    <source>
        <dbReference type="ARBA" id="ARBA00019014"/>
    </source>
</evidence>
<dbReference type="AlphaFoldDB" id="A0A2N9K7M9"/>
<evidence type="ECO:0000313" key="3">
    <source>
        <dbReference type="EMBL" id="SPD91155.1"/>
    </source>
</evidence>
<organism evidence="4 5">
    <name type="scientific">Leuconostoc suionicum</name>
    <dbReference type="NCBI Taxonomy" id="1511761"/>
    <lineage>
        <taxon>Bacteria</taxon>
        <taxon>Bacillati</taxon>
        <taxon>Bacillota</taxon>
        <taxon>Bacilli</taxon>
        <taxon>Lactobacillales</taxon>
        <taxon>Lactobacillaceae</taxon>
        <taxon>Leuconostoc</taxon>
    </lineage>
</organism>
<dbReference type="InterPro" id="IPR005627">
    <property type="entry name" value="CutC-like"/>
</dbReference>
<proteinExistence type="inferred from homology"/>
<dbReference type="EMBL" id="OKQR01000001">
    <property type="protein sequence ID" value="SPD91155.1"/>
    <property type="molecule type" value="Genomic_DNA"/>
</dbReference>
<dbReference type="GO" id="GO:0005507">
    <property type="term" value="F:copper ion binding"/>
    <property type="evidence" value="ECO:0007669"/>
    <property type="project" value="TreeGrafter"/>
</dbReference>
<dbReference type="PANTHER" id="PTHR12598:SF0">
    <property type="entry name" value="COPPER HOMEOSTASIS PROTEIN CUTC HOMOLOG"/>
    <property type="match status" value="1"/>
</dbReference>
<dbReference type="InterPro" id="IPR036822">
    <property type="entry name" value="CutC-like_dom_sf"/>
</dbReference>
<protein>
    <recommendedName>
        <fullName evidence="2">Copper homeostasis protein cutC homolog</fullName>
    </recommendedName>
</protein>
<gene>
    <name evidence="3" type="ORF">LES8486_00125</name>
    <name evidence="4" type="ORF">LES9216_00272</name>
</gene>
<keyword evidence="6" id="KW-1185">Reference proteome</keyword>